<name>A0A8H4IM80_9PEZI</name>
<gene>
    <name evidence="4" type="ORF">GTA08_BOTSDO08613</name>
</gene>
<keyword evidence="5" id="KW-1185">Reference proteome</keyword>
<keyword evidence="2" id="KW-0560">Oxidoreductase</keyword>
<evidence type="ECO:0000256" key="2">
    <source>
        <dbReference type="ARBA" id="ARBA00023002"/>
    </source>
</evidence>
<proteinExistence type="inferred from homology"/>
<dbReference type="PANTHER" id="PTHR44196">
    <property type="entry name" value="DEHYDROGENASE/REDUCTASE SDR FAMILY MEMBER 7B"/>
    <property type="match status" value="1"/>
</dbReference>
<dbReference type="PRINTS" id="PR00081">
    <property type="entry name" value="GDHRDH"/>
</dbReference>
<dbReference type="GO" id="GO:0016491">
    <property type="term" value="F:oxidoreductase activity"/>
    <property type="evidence" value="ECO:0007669"/>
    <property type="project" value="UniProtKB-KW"/>
</dbReference>
<dbReference type="GO" id="GO:0016020">
    <property type="term" value="C:membrane"/>
    <property type="evidence" value="ECO:0007669"/>
    <property type="project" value="TreeGrafter"/>
</dbReference>
<evidence type="ECO:0000313" key="4">
    <source>
        <dbReference type="EMBL" id="KAF4303419.1"/>
    </source>
</evidence>
<dbReference type="OrthoDB" id="1933717at2759"/>
<comment type="similarity">
    <text evidence="1 3">Belongs to the short-chain dehydrogenases/reductases (SDR) family.</text>
</comment>
<dbReference type="InterPro" id="IPR036291">
    <property type="entry name" value="NAD(P)-bd_dom_sf"/>
</dbReference>
<accession>A0A8H4IM80</accession>
<protein>
    <submittedName>
        <fullName evidence="4">Uncharacterized protein</fullName>
    </submittedName>
</protein>
<evidence type="ECO:0000256" key="1">
    <source>
        <dbReference type="ARBA" id="ARBA00006484"/>
    </source>
</evidence>
<evidence type="ECO:0000313" key="5">
    <source>
        <dbReference type="Proteomes" id="UP000572817"/>
    </source>
</evidence>
<dbReference type="PRINTS" id="PR00080">
    <property type="entry name" value="SDRFAMILY"/>
</dbReference>
<sequence>MEKVRQPTLHTDTYDAINPDGFRDSLKDKVVIITGAAGGLGAGESIAFGGAGAKLALVDIAAAKDRLEQVLLQCRDAGAEARSYICDVSQEEESRRTYENIRGDFGHVDVLVNNAGGTNDRPFHMQGFEAFWSMVELNLKAPLFWTHMMINHFRERRCGIVINIASRSATVNTPFGVNYAAAKASLVRATGCLQLEADMDGFHDISFYALHPGATRTNMQKPIDSDVAELYPDIVEAYATFADKFRCKPALCGQTCVFLAAGKGKALKGKYFDCEQDVGYVASMADEIQSKSLYELNVQFLGGLPNDGGTAKTSAMFGGEE</sequence>
<dbReference type="Gene3D" id="3.40.50.720">
    <property type="entry name" value="NAD(P)-binding Rossmann-like Domain"/>
    <property type="match status" value="1"/>
</dbReference>
<dbReference type="SUPFAM" id="SSF51735">
    <property type="entry name" value="NAD(P)-binding Rossmann-fold domains"/>
    <property type="match status" value="1"/>
</dbReference>
<evidence type="ECO:0000256" key="3">
    <source>
        <dbReference type="RuleBase" id="RU000363"/>
    </source>
</evidence>
<dbReference type="CDD" id="cd05233">
    <property type="entry name" value="SDR_c"/>
    <property type="match status" value="1"/>
</dbReference>
<dbReference type="Pfam" id="PF00106">
    <property type="entry name" value="adh_short"/>
    <property type="match status" value="1"/>
</dbReference>
<dbReference type="EMBL" id="WWBZ02000062">
    <property type="protein sequence ID" value="KAF4303419.1"/>
    <property type="molecule type" value="Genomic_DNA"/>
</dbReference>
<comment type="caution">
    <text evidence="4">The sequence shown here is derived from an EMBL/GenBank/DDBJ whole genome shotgun (WGS) entry which is preliminary data.</text>
</comment>
<dbReference type="PANTHER" id="PTHR44196:SF1">
    <property type="entry name" value="DEHYDROGENASE_REDUCTASE SDR FAMILY MEMBER 7B"/>
    <property type="match status" value="1"/>
</dbReference>
<dbReference type="Proteomes" id="UP000572817">
    <property type="component" value="Unassembled WGS sequence"/>
</dbReference>
<reference evidence="4" key="1">
    <citation type="submission" date="2020-04" db="EMBL/GenBank/DDBJ databases">
        <title>Genome Assembly and Annotation of Botryosphaeria dothidea sdau 11-99, a Latent Pathogen of Apple Fruit Ring Rot in China.</title>
        <authorList>
            <person name="Yu C."/>
            <person name="Diao Y."/>
            <person name="Lu Q."/>
            <person name="Zhao J."/>
            <person name="Cui S."/>
            <person name="Peng C."/>
            <person name="He B."/>
            <person name="Liu H."/>
        </authorList>
    </citation>
    <scope>NUCLEOTIDE SEQUENCE [LARGE SCALE GENOMIC DNA]</scope>
    <source>
        <strain evidence="4">Sdau11-99</strain>
    </source>
</reference>
<dbReference type="InterPro" id="IPR002347">
    <property type="entry name" value="SDR_fam"/>
</dbReference>
<dbReference type="AlphaFoldDB" id="A0A8H4IM80"/>
<organism evidence="4 5">
    <name type="scientific">Botryosphaeria dothidea</name>
    <dbReference type="NCBI Taxonomy" id="55169"/>
    <lineage>
        <taxon>Eukaryota</taxon>
        <taxon>Fungi</taxon>
        <taxon>Dikarya</taxon>
        <taxon>Ascomycota</taxon>
        <taxon>Pezizomycotina</taxon>
        <taxon>Dothideomycetes</taxon>
        <taxon>Dothideomycetes incertae sedis</taxon>
        <taxon>Botryosphaeriales</taxon>
        <taxon>Botryosphaeriaceae</taxon>
        <taxon>Botryosphaeria</taxon>
    </lineage>
</organism>